<evidence type="ECO:0000313" key="10">
    <source>
        <dbReference type="Proteomes" id="UP001500984"/>
    </source>
</evidence>
<organism evidence="9 10">
    <name type="scientific">Brevibacterium salitolerans</name>
    <dbReference type="NCBI Taxonomy" id="1403566"/>
    <lineage>
        <taxon>Bacteria</taxon>
        <taxon>Bacillati</taxon>
        <taxon>Actinomycetota</taxon>
        <taxon>Actinomycetes</taxon>
        <taxon>Micrococcales</taxon>
        <taxon>Brevibacteriaceae</taxon>
        <taxon>Brevibacterium</taxon>
    </lineage>
</organism>
<dbReference type="InterPro" id="IPR000515">
    <property type="entry name" value="MetI-like"/>
</dbReference>
<evidence type="ECO:0000256" key="7">
    <source>
        <dbReference type="RuleBase" id="RU363032"/>
    </source>
</evidence>
<gene>
    <name evidence="9" type="ORF">GCM10009823_25920</name>
</gene>
<keyword evidence="10" id="KW-1185">Reference proteome</keyword>
<feature type="transmembrane region" description="Helical" evidence="7">
    <location>
        <begin position="281"/>
        <end position="300"/>
    </location>
</feature>
<evidence type="ECO:0000256" key="4">
    <source>
        <dbReference type="ARBA" id="ARBA00022692"/>
    </source>
</evidence>
<dbReference type="PROSITE" id="PS50928">
    <property type="entry name" value="ABC_TM1"/>
    <property type="match status" value="1"/>
</dbReference>
<feature type="transmembrane region" description="Helical" evidence="7">
    <location>
        <begin position="12"/>
        <end position="30"/>
    </location>
</feature>
<dbReference type="RefSeq" id="WP_291798782.1">
    <property type="nucleotide sequence ID" value="NZ_BAAAPZ010000012.1"/>
</dbReference>
<comment type="caution">
    <text evidence="9">The sequence shown here is derived from an EMBL/GenBank/DDBJ whole genome shotgun (WGS) entry which is preliminary data.</text>
</comment>
<feature type="transmembrane region" description="Helical" evidence="7">
    <location>
        <begin position="235"/>
        <end position="261"/>
    </location>
</feature>
<dbReference type="InterPro" id="IPR035906">
    <property type="entry name" value="MetI-like_sf"/>
</dbReference>
<dbReference type="Pfam" id="PF00528">
    <property type="entry name" value="BPD_transp_1"/>
    <property type="match status" value="1"/>
</dbReference>
<reference evidence="9 10" key="1">
    <citation type="journal article" date="2019" name="Int. J. Syst. Evol. Microbiol.">
        <title>The Global Catalogue of Microorganisms (GCM) 10K type strain sequencing project: providing services to taxonomists for standard genome sequencing and annotation.</title>
        <authorList>
            <consortium name="The Broad Institute Genomics Platform"/>
            <consortium name="The Broad Institute Genome Sequencing Center for Infectious Disease"/>
            <person name="Wu L."/>
            <person name="Ma J."/>
        </authorList>
    </citation>
    <scope>NUCLEOTIDE SEQUENCE [LARGE SCALE GENOMIC DNA]</scope>
    <source>
        <strain evidence="9 10">JCM 15900</strain>
    </source>
</reference>
<dbReference type="Gene3D" id="1.10.3720.10">
    <property type="entry name" value="MetI-like"/>
    <property type="match status" value="1"/>
</dbReference>
<dbReference type="Pfam" id="PF19300">
    <property type="entry name" value="BPD_transp_1_N"/>
    <property type="match status" value="1"/>
</dbReference>
<feature type="domain" description="ABC transmembrane type-1" evidence="8">
    <location>
        <begin position="95"/>
        <end position="304"/>
    </location>
</feature>
<dbReference type="PANTHER" id="PTHR43163">
    <property type="entry name" value="DIPEPTIDE TRANSPORT SYSTEM PERMEASE PROTEIN DPPB-RELATED"/>
    <property type="match status" value="1"/>
</dbReference>
<dbReference type="Proteomes" id="UP001500984">
    <property type="component" value="Unassembled WGS sequence"/>
</dbReference>
<dbReference type="SUPFAM" id="SSF161098">
    <property type="entry name" value="MetI-like"/>
    <property type="match status" value="1"/>
</dbReference>
<evidence type="ECO:0000256" key="6">
    <source>
        <dbReference type="ARBA" id="ARBA00023136"/>
    </source>
</evidence>
<evidence type="ECO:0000256" key="1">
    <source>
        <dbReference type="ARBA" id="ARBA00004651"/>
    </source>
</evidence>
<evidence type="ECO:0000256" key="2">
    <source>
        <dbReference type="ARBA" id="ARBA00022448"/>
    </source>
</evidence>
<keyword evidence="3" id="KW-1003">Cell membrane</keyword>
<dbReference type="EMBL" id="BAAAPZ010000012">
    <property type="protein sequence ID" value="GAA2102416.1"/>
    <property type="molecule type" value="Genomic_DNA"/>
</dbReference>
<keyword evidence="6 7" id="KW-0472">Membrane</keyword>
<proteinExistence type="inferred from homology"/>
<comment type="similarity">
    <text evidence="7">Belongs to the binding-protein-dependent transport system permease family.</text>
</comment>
<dbReference type="PANTHER" id="PTHR43163:SF3">
    <property type="entry name" value="PEPTIDE ABC TRANSPORTER PERMEASE PROTEIN"/>
    <property type="match status" value="1"/>
</dbReference>
<feature type="transmembrane region" description="Helical" evidence="7">
    <location>
        <begin position="131"/>
        <end position="158"/>
    </location>
</feature>
<evidence type="ECO:0000313" key="9">
    <source>
        <dbReference type="EMBL" id="GAA2102416.1"/>
    </source>
</evidence>
<feature type="transmembrane region" description="Helical" evidence="7">
    <location>
        <begin position="101"/>
        <end position="119"/>
    </location>
</feature>
<dbReference type="InterPro" id="IPR045621">
    <property type="entry name" value="BPD_transp_1_N"/>
</dbReference>
<dbReference type="CDD" id="cd06261">
    <property type="entry name" value="TM_PBP2"/>
    <property type="match status" value="1"/>
</dbReference>
<keyword evidence="4 7" id="KW-0812">Transmembrane</keyword>
<feature type="transmembrane region" description="Helical" evidence="7">
    <location>
        <begin position="178"/>
        <end position="197"/>
    </location>
</feature>
<protein>
    <submittedName>
        <fullName evidence="9">ABC transporter permease</fullName>
    </submittedName>
</protein>
<evidence type="ECO:0000256" key="5">
    <source>
        <dbReference type="ARBA" id="ARBA00022989"/>
    </source>
</evidence>
<sequence>MRSFIVRRVGLALLQLVVVATIVFLLIRLIPGDAARAVLGENATDDQIAAMRSTMGLDDSLPMQFVNYWAGLFTGDLGISLISGRPVAGDLIVRFGNSMEIIVLAILLSLIVGVVLGRIAAVRNDRPIDHILTGGSVLGISLPVFVTGTLLLLVFAIWLPVLPPQRYVSLFSDPLGHLQLVVLPVIALAATSTAVIMRMTRSAMLETLGADFVRTVRAKGVPERQVVSRHALRNALVPVVAITSVELATLIGSTVLVETIFGWPGVSSMLMQAVTDRDYPVIQAVVLSASVFVIVVNLLADLVIRVLDPRTEAI</sequence>
<comment type="subcellular location">
    <subcellularLocation>
        <location evidence="1 7">Cell membrane</location>
        <topology evidence="1 7">Multi-pass membrane protein</topology>
    </subcellularLocation>
</comment>
<keyword evidence="5 7" id="KW-1133">Transmembrane helix</keyword>
<accession>A0ABN2X1G6</accession>
<name>A0ABN2X1G6_9MICO</name>
<evidence type="ECO:0000259" key="8">
    <source>
        <dbReference type="PROSITE" id="PS50928"/>
    </source>
</evidence>
<keyword evidence="2 7" id="KW-0813">Transport</keyword>
<evidence type="ECO:0000256" key="3">
    <source>
        <dbReference type="ARBA" id="ARBA00022475"/>
    </source>
</evidence>